<dbReference type="OrthoDB" id="8300194at2759"/>
<dbReference type="Proteomes" id="UP000284706">
    <property type="component" value="Unassembled WGS sequence"/>
</dbReference>
<reference evidence="2 3" key="1">
    <citation type="journal article" date="2018" name="Evol. Lett.">
        <title>Horizontal gene cluster transfer increased hallucinogenic mushroom diversity.</title>
        <authorList>
            <person name="Reynolds H.T."/>
            <person name="Vijayakumar V."/>
            <person name="Gluck-Thaler E."/>
            <person name="Korotkin H.B."/>
            <person name="Matheny P.B."/>
            <person name="Slot J.C."/>
        </authorList>
    </citation>
    <scope>NUCLEOTIDE SEQUENCE [LARGE SCALE GENOMIC DNA]</scope>
    <source>
        <strain evidence="2 3">SRW20</strain>
    </source>
</reference>
<evidence type="ECO:0000313" key="2">
    <source>
        <dbReference type="EMBL" id="PPQ73397.1"/>
    </source>
</evidence>
<organism evidence="2 3">
    <name type="scientific">Gymnopilus dilepis</name>
    <dbReference type="NCBI Taxonomy" id="231916"/>
    <lineage>
        <taxon>Eukaryota</taxon>
        <taxon>Fungi</taxon>
        <taxon>Dikarya</taxon>
        <taxon>Basidiomycota</taxon>
        <taxon>Agaricomycotina</taxon>
        <taxon>Agaricomycetes</taxon>
        <taxon>Agaricomycetidae</taxon>
        <taxon>Agaricales</taxon>
        <taxon>Agaricineae</taxon>
        <taxon>Hymenogastraceae</taxon>
        <taxon>Gymnopilus</taxon>
    </lineage>
</organism>
<comment type="caution">
    <text evidence="2">The sequence shown here is derived from an EMBL/GenBank/DDBJ whole genome shotgun (WGS) entry which is preliminary data.</text>
</comment>
<dbReference type="PANTHER" id="PTHR21310">
    <property type="entry name" value="AMINOGLYCOSIDE PHOSPHOTRANSFERASE-RELATED-RELATED"/>
    <property type="match status" value="1"/>
</dbReference>
<dbReference type="InterPro" id="IPR011009">
    <property type="entry name" value="Kinase-like_dom_sf"/>
</dbReference>
<keyword evidence="3" id="KW-1185">Reference proteome</keyword>
<protein>
    <recommendedName>
        <fullName evidence="1">Aminoglycoside phosphotransferase domain-containing protein</fullName>
    </recommendedName>
</protein>
<evidence type="ECO:0000313" key="3">
    <source>
        <dbReference type="Proteomes" id="UP000284706"/>
    </source>
</evidence>
<dbReference type="Gene3D" id="3.90.1200.10">
    <property type="match status" value="1"/>
</dbReference>
<gene>
    <name evidence="2" type="ORF">CVT26_015789</name>
</gene>
<dbReference type="PANTHER" id="PTHR21310:SF48">
    <property type="entry name" value="AMINOGLYCOSIDE PHOSPHOTRANSFERASE DOMAIN-CONTAINING PROTEIN"/>
    <property type="match status" value="1"/>
</dbReference>
<dbReference type="SUPFAM" id="SSF56112">
    <property type="entry name" value="Protein kinase-like (PK-like)"/>
    <property type="match status" value="1"/>
</dbReference>
<feature type="domain" description="Aminoglycoside phosphotransferase" evidence="1">
    <location>
        <begin position="50"/>
        <end position="258"/>
    </location>
</feature>
<dbReference type="Pfam" id="PF01636">
    <property type="entry name" value="APH"/>
    <property type="match status" value="1"/>
</dbReference>
<dbReference type="AlphaFoldDB" id="A0A409W4H3"/>
<sequence>MANVSNETAQALDDALNAIRDNSPYGGRPGASADPDSGRGYSFVRSICNDTVVKLSRGYYDTRTRPPECLALQFVRKYTEVPVPGVRRVVVAEGSHYTVMEKIEGTPLHKVWPTLTPSQRFGVALTLRDYLLQIRRASEKYERRSCPGPMGPEPLECSGLEFIIMDRNWGPFDSAKQLIDHFNKLCRLPLPDAKGARIEDNQLVDRYPLVLTHSDLSLRNIVVGKDGRLWIVDWEYAGFYPPWWEHIMVLNAAINDARTGGWMRGEAVCNAEESWWHWWSSIPFVTGSWHTERRLLRRYAMKPRRAKDGSWAPF</sequence>
<dbReference type="InParanoid" id="A0A409W4H3"/>
<dbReference type="InterPro" id="IPR051678">
    <property type="entry name" value="AGP_Transferase"/>
</dbReference>
<dbReference type="STRING" id="231916.A0A409W4H3"/>
<accession>A0A409W4H3</accession>
<name>A0A409W4H3_9AGAR</name>
<evidence type="ECO:0000259" key="1">
    <source>
        <dbReference type="Pfam" id="PF01636"/>
    </source>
</evidence>
<dbReference type="EMBL" id="NHYE01005407">
    <property type="protein sequence ID" value="PPQ73397.1"/>
    <property type="molecule type" value="Genomic_DNA"/>
</dbReference>
<dbReference type="InterPro" id="IPR002575">
    <property type="entry name" value="Aminoglycoside_PTrfase"/>
</dbReference>
<proteinExistence type="predicted"/>